<dbReference type="InParanoid" id="A0A0H2S459"/>
<organism evidence="1 2">
    <name type="scientific">Schizopora paradoxa</name>
    <dbReference type="NCBI Taxonomy" id="27342"/>
    <lineage>
        <taxon>Eukaryota</taxon>
        <taxon>Fungi</taxon>
        <taxon>Dikarya</taxon>
        <taxon>Basidiomycota</taxon>
        <taxon>Agaricomycotina</taxon>
        <taxon>Agaricomycetes</taxon>
        <taxon>Hymenochaetales</taxon>
        <taxon>Schizoporaceae</taxon>
        <taxon>Schizopora</taxon>
    </lineage>
</organism>
<proteinExistence type="predicted"/>
<gene>
    <name evidence="1" type="ORF">SCHPADRAFT_935733</name>
</gene>
<accession>A0A0H2S459</accession>
<sequence length="153" mass="17408">MSSNIPTIVSTGKFVDNFDLYTQALLLRSAAERYLSVFVPMHHRNKDLAETGLHYSNIDVTEFLKPPVLTYTIFIVETTNVQDVVPPSRYTIVAQAASNLPRNRVLVPYHNGTTWMGDLLVFKNEDESRKCIVEGSCWREAEIDQVLRCIAEM</sequence>
<reference evidence="1 2" key="1">
    <citation type="submission" date="2015-04" db="EMBL/GenBank/DDBJ databases">
        <title>Complete genome sequence of Schizopora paradoxa KUC8140, a cosmopolitan wood degrader in East Asia.</title>
        <authorList>
            <consortium name="DOE Joint Genome Institute"/>
            <person name="Min B."/>
            <person name="Park H."/>
            <person name="Jang Y."/>
            <person name="Kim J.-J."/>
            <person name="Kim K.H."/>
            <person name="Pangilinan J."/>
            <person name="Lipzen A."/>
            <person name="Riley R."/>
            <person name="Grigoriev I.V."/>
            <person name="Spatafora J.W."/>
            <person name="Choi I.-G."/>
        </authorList>
    </citation>
    <scope>NUCLEOTIDE SEQUENCE [LARGE SCALE GENOMIC DNA]</scope>
    <source>
        <strain evidence="1 2">KUC8140</strain>
    </source>
</reference>
<dbReference type="AlphaFoldDB" id="A0A0H2S459"/>
<dbReference type="EMBL" id="KQ085890">
    <property type="protein sequence ID" value="KLO18892.1"/>
    <property type="molecule type" value="Genomic_DNA"/>
</dbReference>
<evidence type="ECO:0000313" key="2">
    <source>
        <dbReference type="Proteomes" id="UP000053477"/>
    </source>
</evidence>
<name>A0A0H2S459_9AGAM</name>
<keyword evidence="2" id="KW-1185">Reference proteome</keyword>
<protein>
    <submittedName>
        <fullName evidence="1">Uncharacterized protein</fullName>
    </submittedName>
</protein>
<evidence type="ECO:0000313" key="1">
    <source>
        <dbReference type="EMBL" id="KLO18892.1"/>
    </source>
</evidence>
<dbReference type="Proteomes" id="UP000053477">
    <property type="component" value="Unassembled WGS sequence"/>
</dbReference>